<dbReference type="EMBL" id="QGKX02001621">
    <property type="protein sequence ID" value="KAF3503425.1"/>
    <property type="molecule type" value="Genomic_DNA"/>
</dbReference>
<sequence>MKRVLFAGDYGGATIIEYYSLQENSGILTDIPTENEILGIYLGISEETQNWGSSEKTDEFRGNIIAVGEPLGDFTKFRVNSDELAFSVGIPSEFPRITVVVLCDFSPAASQWRPRCRERRNTIPIRRIFVCVVADEESPIRRRLWRRGEGLKRIARDDEGAARV</sequence>
<comment type="caution">
    <text evidence="1">The sequence shown here is derived from an EMBL/GenBank/DDBJ whole genome shotgun (WGS) entry which is preliminary data.</text>
</comment>
<name>A0A8S9NIN9_BRACR</name>
<dbReference type="AlphaFoldDB" id="A0A8S9NIN9"/>
<accession>A0A8S9NIN9</accession>
<evidence type="ECO:0000313" key="2">
    <source>
        <dbReference type="Proteomes" id="UP000712600"/>
    </source>
</evidence>
<organism evidence="1 2">
    <name type="scientific">Brassica cretica</name>
    <name type="common">Mustard</name>
    <dbReference type="NCBI Taxonomy" id="69181"/>
    <lineage>
        <taxon>Eukaryota</taxon>
        <taxon>Viridiplantae</taxon>
        <taxon>Streptophyta</taxon>
        <taxon>Embryophyta</taxon>
        <taxon>Tracheophyta</taxon>
        <taxon>Spermatophyta</taxon>
        <taxon>Magnoliopsida</taxon>
        <taxon>eudicotyledons</taxon>
        <taxon>Gunneridae</taxon>
        <taxon>Pentapetalae</taxon>
        <taxon>rosids</taxon>
        <taxon>malvids</taxon>
        <taxon>Brassicales</taxon>
        <taxon>Brassicaceae</taxon>
        <taxon>Brassiceae</taxon>
        <taxon>Brassica</taxon>
    </lineage>
</organism>
<proteinExistence type="predicted"/>
<reference evidence="1" key="1">
    <citation type="submission" date="2019-12" db="EMBL/GenBank/DDBJ databases">
        <title>Genome sequencing and annotation of Brassica cretica.</title>
        <authorList>
            <person name="Studholme D.J."/>
            <person name="Sarris P."/>
        </authorList>
    </citation>
    <scope>NUCLEOTIDE SEQUENCE</scope>
    <source>
        <strain evidence="1">PFS-109/04</strain>
        <tissue evidence="1">Leaf</tissue>
    </source>
</reference>
<evidence type="ECO:0000313" key="1">
    <source>
        <dbReference type="EMBL" id="KAF3503425.1"/>
    </source>
</evidence>
<protein>
    <submittedName>
        <fullName evidence="1">Uncharacterized protein</fullName>
    </submittedName>
</protein>
<dbReference type="Proteomes" id="UP000712600">
    <property type="component" value="Unassembled WGS sequence"/>
</dbReference>
<gene>
    <name evidence="1" type="ORF">F2Q69_00041347</name>
</gene>